<name>A0A7W2EI04_9BURK</name>
<dbReference type="Proteomes" id="UP000566711">
    <property type="component" value="Unassembled WGS sequence"/>
</dbReference>
<evidence type="ECO:0000313" key="2">
    <source>
        <dbReference type="EMBL" id="MBA5606268.1"/>
    </source>
</evidence>
<sequence>MERINTAAMLTTEQVAAILNVKAGTLEKARSTGVGDFPPFIRFCRTVRYVKADVDAWIASHRVDLREGMA</sequence>
<dbReference type="EMBL" id="JACEZS010000010">
    <property type="protein sequence ID" value="MBA5606268.1"/>
    <property type="molecule type" value="Genomic_DNA"/>
</dbReference>
<accession>A0A7W2EI04</accession>
<evidence type="ECO:0000313" key="3">
    <source>
        <dbReference type="Proteomes" id="UP000566711"/>
    </source>
</evidence>
<protein>
    <submittedName>
        <fullName evidence="2">Helix-turn-helix domain-containing protein</fullName>
    </submittedName>
</protein>
<proteinExistence type="predicted"/>
<comment type="caution">
    <text evidence="2">The sequence shown here is derived from an EMBL/GenBank/DDBJ whole genome shotgun (WGS) entry which is preliminary data.</text>
</comment>
<reference evidence="2 3" key="1">
    <citation type="submission" date="2020-07" db="EMBL/GenBank/DDBJ databases">
        <title>Novel species isolated from subtropical streams in China.</title>
        <authorList>
            <person name="Lu H."/>
        </authorList>
    </citation>
    <scope>NUCLEOTIDE SEQUENCE [LARGE SCALE GENOMIC DNA]</scope>
    <source>
        <strain evidence="2 3">FT3S</strain>
    </source>
</reference>
<feature type="domain" description="Helix-turn-helix" evidence="1">
    <location>
        <begin position="9"/>
        <end position="61"/>
    </location>
</feature>
<keyword evidence="3" id="KW-1185">Reference proteome</keyword>
<organism evidence="2 3">
    <name type="scientific">Rugamonas fusca</name>
    <dbReference type="NCBI Taxonomy" id="2758568"/>
    <lineage>
        <taxon>Bacteria</taxon>
        <taxon>Pseudomonadati</taxon>
        <taxon>Pseudomonadota</taxon>
        <taxon>Betaproteobacteria</taxon>
        <taxon>Burkholderiales</taxon>
        <taxon>Oxalobacteraceae</taxon>
        <taxon>Telluria group</taxon>
        <taxon>Rugamonas</taxon>
    </lineage>
</organism>
<dbReference type="Pfam" id="PF12728">
    <property type="entry name" value="HTH_17"/>
    <property type="match status" value="1"/>
</dbReference>
<dbReference type="InterPro" id="IPR041657">
    <property type="entry name" value="HTH_17"/>
</dbReference>
<evidence type="ECO:0000259" key="1">
    <source>
        <dbReference type="Pfam" id="PF12728"/>
    </source>
</evidence>
<dbReference type="SUPFAM" id="SSF46955">
    <property type="entry name" value="Putative DNA-binding domain"/>
    <property type="match status" value="1"/>
</dbReference>
<dbReference type="InterPro" id="IPR009061">
    <property type="entry name" value="DNA-bd_dom_put_sf"/>
</dbReference>
<gene>
    <name evidence="2" type="ORF">H3H36_12980</name>
</gene>
<dbReference type="AlphaFoldDB" id="A0A7W2EI04"/>